<dbReference type="SUPFAM" id="SSF52540">
    <property type="entry name" value="P-loop containing nucleoside triphosphate hydrolases"/>
    <property type="match status" value="1"/>
</dbReference>
<dbReference type="InterPro" id="IPR037235">
    <property type="entry name" value="TRCF-like_C_D7"/>
</dbReference>
<dbReference type="SUPFAM" id="SSF143517">
    <property type="entry name" value="TRCF domain-like"/>
    <property type="match status" value="1"/>
</dbReference>
<sequence>MYQPNKVLTEIGEKRLSAIRDFTELGSGFKIAMRDLSIRGAGNMLGKQQHGFIDSVGYDLYAQMLDDAIKKRKGKKVAVKSNAEVQFNLEAYIPDDYIADQEQKIEFYKKLKGLMTKRKKKISLMN</sequence>
<dbReference type="InterPro" id="IPR005118">
    <property type="entry name" value="TRCF_C"/>
</dbReference>
<dbReference type="GO" id="GO:0006281">
    <property type="term" value="P:DNA repair"/>
    <property type="evidence" value="ECO:0007669"/>
    <property type="project" value="InterPro"/>
</dbReference>
<evidence type="ECO:0000313" key="3">
    <source>
        <dbReference type="Proteomes" id="UP000003684"/>
    </source>
</evidence>
<proteinExistence type="predicted"/>
<reference evidence="2 3" key="1">
    <citation type="submission" date="2009-12" db="EMBL/GenBank/DDBJ databases">
        <title>Genome Sequence of Lactobacillus gasseri 224-1.</title>
        <authorList>
            <person name="Durkin A.S."/>
            <person name="Madupu R."/>
            <person name="Torralba M."/>
            <person name="Methe B."/>
            <person name="Sutton G."/>
            <person name="Strausberg R.L."/>
            <person name="Nelson K.E."/>
        </authorList>
    </citation>
    <scope>NUCLEOTIDE SEQUENCE [LARGE SCALE GENOMIC DNA]</scope>
    <source>
        <strain evidence="2 3">224-1</strain>
    </source>
</reference>
<evidence type="ECO:0000313" key="2">
    <source>
        <dbReference type="EMBL" id="EFB61983.1"/>
    </source>
</evidence>
<organism evidence="2 3">
    <name type="scientific">Lactobacillus gasseri 224-1</name>
    <dbReference type="NCBI Taxonomy" id="679196"/>
    <lineage>
        <taxon>Bacteria</taxon>
        <taxon>Bacillati</taxon>
        <taxon>Bacillota</taxon>
        <taxon>Bacilli</taxon>
        <taxon>Lactobacillales</taxon>
        <taxon>Lactobacillaceae</taxon>
        <taxon>Lactobacillus</taxon>
    </lineage>
</organism>
<gene>
    <name evidence="2" type="ORF">HMPREF9209_1918</name>
</gene>
<dbReference type="Proteomes" id="UP000003684">
    <property type="component" value="Unassembled WGS sequence"/>
</dbReference>
<dbReference type="Pfam" id="PF03461">
    <property type="entry name" value="TRCF"/>
    <property type="match status" value="1"/>
</dbReference>
<dbReference type="EMBL" id="ADFT01000034">
    <property type="protein sequence ID" value="EFB61983.1"/>
    <property type="molecule type" value="Genomic_DNA"/>
</dbReference>
<dbReference type="AlphaFoldDB" id="D1YL79"/>
<accession>D1YL79</accession>
<dbReference type="Gene3D" id="3.40.50.300">
    <property type="entry name" value="P-loop containing nucleotide triphosphate hydrolases"/>
    <property type="match status" value="1"/>
</dbReference>
<dbReference type="InterPro" id="IPR027417">
    <property type="entry name" value="P-loop_NTPase"/>
</dbReference>
<protein>
    <recommendedName>
        <fullName evidence="1">Transcription-repair-coupling factor C-terminal domain-containing protein</fullName>
    </recommendedName>
</protein>
<name>D1YL79_LACGS</name>
<comment type="caution">
    <text evidence="2">The sequence shown here is derived from an EMBL/GenBank/DDBJ whole genome shotgun (WGS) entry which is preliminary data.</text>
</comment>
<evidence type="ECO:0000259" key="1">
    <source>
        <dbReference type="Pfam" id="PF03461"/>
    </source>
</evidence>
<feature type="domain" description="Transcription-repair-coupling factor C-terminal" evidence="1">
    <location>
        <begin position="88"/>
        <end position="118"/>
    </location>
</feature>
<dbReference type="Gene3D" id="3.90.1150.50">
    <property type="entry name" value="Transcription-repair-coupling factor, D7 domain"/>
    <property type="match status" value="1"/>
</dbReference>